<comment type="pathway">
    <text evidence="8">Aminoacyl-tRNA biosynthesis; selenocysteinyl-tRNA(Sec) biosynthesis; selenocysteinyl-tRNA(Sec) from L-seryl-tRNA(Sec) (bacterial route): step 1/1.</text>
</comment>
<comment type="catalytic activity">
    <reaction evidence="8">
        <text>L-seryl-tRNA(Sec) + selenophosphate + H(+) = L-selenocysteinyl-tRNA(Sec) + phosphate</text>
        <dbReference type="Rhea" id="RHEA:22728"/>
        <dbReference type="Rhea" id="RHEA-COMP:9742"/>
        <dbReference type="Rhea" id="RHEA-COMP:9743"/>
        <dbReference type="ChEBI" id="CHEBI:15378"/>
        <dbReference type="ChEBI" id="CHEBI:16144"/>
        <dbReference type="ChEBI" id="CHEBI:43474"/>
        <dbReference type="ChEBI" id="CHEBI:78533"/>
        <dbReference type="ChEBI" id="CHEBI:78573"/>
        <dbReference type="EC" id="2.9.1.1"/>
    </reaction>
</comment>
<evidence type="ECO:0000256" key="9">
    <source>
        <dbReference type="SAM" id="Coils"/>
    </source>
</evidence>
<keyword evidence="2 8" id="KW-0963">Cytoplasm</keyword>
<comment type="cofactor">
    <cofactor evidence="1 8">
        <name>pyridoxal 5'-phosphate</name>
        <dbReference type="ChEBI" id="CHEBI:597326"/>
    </cofactor>
</comment>
<dbReference type="EMBL" id="JACBXQ010000002">
    <property type="protein sequence ID" value="MBG9986061.1"/>
    <property type="molecule type" value="Genomic_DNA"/>
</dbReference>
<evidence type="ECO:0000256" key="7">
    <source>
        <dbReference type="ARBA" id="ARBA00044507"/>
    </source>
</evidence>
<keyword evidence="3 8" id="KW-0808">Transferase</keyword>
<dbReference type="Proteomes" id="UP000721415">
    <property type="component" value="Unassembled WGS sequence"/>
</dbReference>
<sequence length="462" mass="50961">MRHLLAKLPKVDKVLQEDSIQKWQHKLDTSYIKETIQNEIDQIRQGILEGELTDESIANYDCILENINKSLENRVASSLKPVINATGTVLHTNLGRALLSQEVINSIIELGPSYSNLEYDLEAGKRGSRYVHLKDVLKQITGAEDALVVNNNAAAVLLMLSALTDGKEVLISRGELVEIGGAFRIPEVITRGGAILHEVGATNKTHLKDYAEGINEETGALLRVHTSNYHLVGFTEKVDDRELVDLAHENGLLALNDLGSGLFLDMQRFGLPYEPTVQEAIDAGFDVVTFSGDKLLGGPQAGIIVGKKALLDKMRSHPLTRALRTDKVTLMALEVTMRQYLNPELALEKIPVLQMISQSREELDQKARELSDRIQTIGKQWSVEVIVGESQIGGGSFPGATLPTSLVQIAHHSISAAQIEMYLRSLAKPIIARVHQDAVQFDVRTLRNDDIDQIVEALVEIE</sequence>
<dbReference type="Gene3D" id="3.40.640.10">
    <property type="entry name" value="Type I PLP-dependent aspartate aminotransferase-like (Major domain)"/>
    <property type="match status" value="1"/>
</dbReference>
<keyword evidence="6 8" id="KW-0711">Selenium</keyword>
<protein>
    <recommendedName>
        <fullName evidence="8">L-seryl-tRNA(Sec) selenium transferase</fullName>
        <ecNumber evidence="8">2.9.1.1</ecNumber>
    </recommendedName>
    <alternativeName>
        <fullName evidence="8">Selenocysteine synthase</fullName>
        <shortName evidence="8">Sec synthase</shortName>
    </alternativeName>
    <alternativeName>
        <fullName evidence="8">Selenocysteinyl-tRNA(Sec) synthase</fullName>
    </alternativeName>
</protein>
<keyword evidence="5 8" id="KW-0648">Protein biosynthesis</keyword>
<dbReference type="PANTHER" id="PTHR32328:SF0">
    <property type="entry name" value="L-SERYL-TRNA(SEC) SELENIUM TRANSFERASE"/>
    <property type="match status" value="1"/>
</dbReference>
<dbReference type="InterPro" id="IPR015421">
    <property type="entry name" value="PyrdxlP-dep_Trfase_major"/>
</dbReference>
<comment type="subcellular location">
    <subcellularLocation>
        <location evidence="8">Cytoplasm</location>
    </subcellularLocation>
</comment>
<dbReference type="Gene3D" id="3.90.1150.180">
    <property type="match status" value="1"/>
</dbReference>
<reference evidence="10 11" key="1">
    <citation type="submission" date="2020-07" db="EMBL/GenBank/DDBJ databases">
        <title>Facklamia lactis sp. nov., isolated from raw milk.</title>
        <authorList>
            <person name="Doll E.V."/>
            <person name="Huptas C."/>
            <person name="Staib L."/>
            <person name="Wenning M."/>
            <person name="Scherer S."/>
        </authorList>
    </citation>
    <scope>NUCLEOTIDE SEQUENCE [LARGE SCALE GENOMIC DNA]</scope>
    <source>
        <strain evidence="10 11">DSM 111018</strain>
    </source>
</reference>
<keyword evidence="4 8" id="KW-0663">Pyridoxal phosphate</keyword>
<keyword evidence="9" id="KW-0175">Coiled coil</keyword>
<evidence type="ECO:0000313" key="10">
    <source>
        <dbReference type="EMBL" id="MBG9986061.1"/>
    </source>
</evidence>
<comment type="similarity">
    <text evidence="7 8">Belongs to the SelA family.</text>
</comment>
<comment type="function">
    <text evidence="8">Converts seryl-tRNA(Sec) to selenocysteinyl-tRNA(Sec) required for selenoprotein biosynthesis.</text>
</comment>
<dbReference type="RefSeq" id="WP_197114983.1">
    <property type="nucleotide sequence ID" value="NZ_JACBXQ010000002.1"/>
</dbReference>
<gene>
    <name evidence="8" type="primary">selA</name>
    <name evidence="10" type="ORF">HZY91_04030</name>
</gene>
<evidence type="ECO:0000256" key="3">
    <source>
        <dbReference type="ARBA" id="ARBA00022679"/>
    </source>
</evidence>
<dbReference type="NCBIfam" id="TIGR00474">
    <property type="entry name" value="selA"/>
    <property type="match status" value="1"/>
</dbReference>
<dbReference type="Pfam" id="PF03841">
    <property type="entry name" value="SelA"/>
    <property type="match status" value="1"/>
</dbReference>
<name>A0ABS0LPI2_9LACT</name>
<dbReference type="HAMAP" id="MF_00423">
    <property type="entry name" value="SelA"/>
    <property type="match status" value="1"/>
</dbReference>
<feature type="coiled-coil region" evidence="9">
    <location>
        <begin position="353"/>
        <end position="380"/>
    </location>
</feature>
<evidence type="ECO:0000256" key="8">
    <source>
        <dbReference type="HAMAP-Rule" id="MF_00423"/>
    </source>
</evidence>
<evidence type="ECO:0000256" key="6">
    <source>
        <dbReference type="ARBA" id="ARBA00023266"/>
    </source>
</evidence>
<keyword evidence="11" id="KW-1185">Reference proteome</keyword>
<dbReference type="EC" id="2.9.1.1" evidence="8"/>
<comment type="caution">
    <text evidence="10">The sequence shown here is derived from an EMBL/GenBank/DDBJ whole genome shotgun (WGS) entry which is preliminary data.</text>
</comment>
<dbReference type="PANTHER" id="PTHR32328">
    <property type="entry name" value="L-SERYL-TRNA(SEC) SELENIUM TRANSFERASE"/>
    <property type="match status" value="1"/>
</dbReference>
<proteinExistence type="inferred from homology"/>
<evidence type="ECO:0000256" key="1">
    <source>
        <dbReference type="ARBA" id="ARBA00001933"/>
    </source>
</evidence>
<evidence type="ECO:0000313" key="11">
    <source>
        <dbReference type="Proteomes" id="UP000721415"/>
    </source>
</evidence>
<evidence type="ECO:0000256" key="2">
    <source>
        <dbReference type="ARBA" id="ARBA00022490"/>
    </source>
</evidence>
<dbReference type="SUPFAM" id="SSF53383">
    <property type="entry name" value="PLP-dependent transferases"/>
    <property type="match status" value="1"/>
</dbReference>
<dbReference type="InterPro" id="IPR018319">
    <property type="entry name" value="SelA-like"/>
</dbReference>
<evidence type="ECO:0000256" key="4">
    <source>
        <dbReference type="ARBA" id="ARBA00022898"/>
    </source>
</evidence>
<accession>A0ABS0LPI2</accession>
<organism evidence="10 11">
    <name type="scientific">Facklamia lactis</name>
    <dbReference type="NCBI Taxonomy" id="2749967"/>
    <lineage>
        <taxon>Bacteria</taxon>
        <taxon>Bacillati</taxon>
        <taxon>Bacillota</taxon>
        <taxon>Bacilli</taxon>
        <taxon>Lactobacillales</taxon>
        <taxon>Aerococcaceae</taxon>
        <taxon>Facklamia</taxon>
    </lineage>
</organism>
<feature type="modified residue" description="N6-(pyridoxal phosphate)lysine" evidence="8">
    <location>
        <position position="294"/>
    </location>
</feature>
<dbReference type="InterPro" id="IPR015424">
    <property type="entry name" value="PyrdxlP-dep_Trfase"/>
</dbReference>
<evidence type="ECO:0000256" key="5">
    <source>
        <dbReference type="ARBA" id="ARBA00022917"/>
    </source>
</evidence>
<dbReference type="GO" id="GO:0004125">
    <property type="term" value="F:L-seryl-tRNA(Sec) selenium transferase activity"/>
    <property type="evidence" value="ECO:0007669"/>
    <property type="project" value="UniProtKB-EC"/>
</dbReference>
<dbReference type="InterPro" id="IPR004534">
    <property type="entry name" value="SelA_trans"/>
</dbReference>